<dbReference type="PANTHER" id="PTHR30472:SF24">
    <property type="entry name" value="FERRIC ENTEROBACTIN TRANSPORT SYSTEM PERMEASE PROTEIN FEPG"/>
    <property type="match status" value="1"/>
</dbReference>
<dbReference type="EMBL" id="BOQP01000020">
    <property type="protein sequence ID" value="GIM74330.1"/>
    <property type="molecule type" value="Genomic_DNA"/>
</dbReference>
<dbReference type="GO" id="GO:0005886">
    <property type="term" value="C:plasma membrane"/>
    <property type="evidence" value="ECO:0007669"/>
    <property type="project" value="UniProtKB-SubCell"/>
</dbReference>
<dbReference type="AlphaFoldDB" id="A0A919SLN5"/>
<feature type="transmembrane region" description="Helical" evidence="9">
    <location>
        <begin position="198"/>
        <end position="220"/>
    </location>
</feature>
<keyword evidence="6 9" id="KW-1133">Transmembrane helix</keyword>
<keyword evidence="7 9" id="KW-0472">Membrane</keyword>
<evidence type="ECO:0000256" key="4">
    <source>
        <dbReference type="ARBA" id="ARBA00022475"/>
    </source>
</evidence>
<comment type="similarity">
    <text evidence="2">Belongs to the binding-protein-dependent transport system permease family. FecCD subfamily.</text>
</comment>
<feature type="region of interest" description="Disordered" evidence="8">
    <location>
        <begin position="1"/>
        <end position="31"/>
    </location>
</feature>
<keyword evidence="11" id="KW-1185">Reference proteome</keyword>
<dbReference type="InterPro" id="IPR000522">
    <property type="entry name" value="ABC_transptr_permease_BtuC"/>
</dbReference>
<evidence type="ECO:0000313" key="10">
    <source>
        <dbReference type="EMBL" id="GIM74330.1"/>
    </source>
</evidence>
<reference evidence="10" key="1">
    <citation type="submission" date="2021-03" db="EMBL/GenBank/DDBJ databases">
        <title>Whole genome shotgun sequence of Actinoplanes consettensis NBRC 14913.</title>
        <authorList>
            <person name="Komaki H."/>
            <person name="Tamura T."/>
        </authorList>
    </citation>
    <scope>NUCLEOTIDE SEQUENCE</scope>
    <source>
        <strain evidence="10">NBRC 14913</strain>
    </source>
</reference>
<evidence type="ECO:0000256" key="5">
    <source>
        <dbReference type="ARBA" id="ARBA00022692"/>
    </source>
</evidence>
<evidence type="ECO:0000256" key="3">
    <source>
        <dbReference type="ARBA" id="ARBA00022448"/>
    </source>
</evidence>
<dbReference type="CDD" id="cd06550">
    <property type="entry name" value="TM_ABC_iron-siderophores_like"/>
    <property type="match status" value="1"/>
</dbReference>
<proteinExistence type="inferred from homology"/>
<feature type="transmembrane region" description="Helical" evidence="9">
    <location>
        <begin position="116"/>
        <end position="135"/>
    </location>
</feature>
<dbReference type="FunFam" id="1.10.3470.10:FF:000001">
    <property type="entry name" value="Vitamin B12 ABC transporter permease BtuC"/>
    <property type="match status" value="1"/>
</dbReference>
<feature type="transmembrane region" description="Helical" evidence="9">
    <location>
        <begin position="360"/>
        <end position="377"/>
    </location>
</feature>
<feature type="transmembrane region" description="Helical" evidence="9">
    <location>
        <begin position="240"/>
        <end position="263"/>
    </location>
</feature>
<evidence type="ECO:0000256" key="7">
    <source>
        <dbReference type="ARBA" id="ARBA00023136"/>
    </source>
</evidence>
<feature type="transmembrane region" description="Helical" evidence="9">
    <location>
        <begin position="62"/>
        <end position="81"/>
    </location>
</feature>
<evidence type="ECO:0000313" key="11">
    <source>
        <dbReference type="Proteomes" id="UP000680865"/>
    </source>
</evidence>
<organism evidence="10 11">
    <name type="scientific">Winogradskya consettensis</name>
    <dbReference type="NCBI Taxonomy" id="113560"/>
    <lineage>
        <taxon>Bacteria</taxon>
        <taxon>Bacillati</taxon>
        <taxon>Actinomycetota</taxon>
        <taxon>Actinomycetes</taxon>
        <taxon>Micromonosporales</taxon>
        <taxon>Micromonosporaceae</taxon>
        <taxon>Winogradskya</taxon>
    </lineage>
</organism>
<gene>
    <name evidence="10" type="primary">fepG</name>
    <name evidence="10" type="ORF">Aco04nite_39750</name>
</gene>
<dbReference type="GO" id="GO:0022857">
    <property type="term" value="F:transmembrane transporter activity"/>
    <property type="evidence" value="ECO:0007669"/>
    <property type="project" value="InterPro"/>
</dbReference>
<sequence>MSPDQTERPVSPDPAVSPDSAVSSDSARRPVGSGLAERVDFGRRVLVLRGPGVSARLSLKPLLVTVVLMLLALAVGVLALGTGEFTLSPAQVIEALAGDGTRAARLVVVEWRLPRVLLALMIGAALGLSGAIFQALTRNPLGSPDIIGFNTGAYTGVLVATVFVGNGYYLLAGGALAGGLATAVVVYLLAFKRGVQGFRLIIVGIAIGAMLASANQWFIIRMNVQAAYSAALWEQGSLNGLGWAQVTPAAVILAVLAGVLLAYGPRLALLEMGEDAAAALGVRVERVRLVYLIVGVALIAVATATAGPISFVALAAPQLAQRLTRTPGIALVPSAAMGAFLLMLSDWLAQRAFAPTQLPVGVVTVSVGGVYFVWLLVRQARR</sequence>
<comment type="caution">
    <text evidence="10">The sequence shown here is derived from an EMBL/GenBank/DDBJ whole genome shotgun (WGS) entry which is preliminary data.</text>
</comment>
<feature type="transmembrane region" description="Helical" evidence="9">
    <location>
        <begin position="289"/>
        <end position="316"/>
    </location>
</feature>
<comment type="subcellular location">
    <subcellularLocation>
        <location evidence="1">Cell membrane</location>
        <topology evidence="1">Multi-pass membrane protein</topology>
    </subcellularLocation>
</comment>
<evidence type="ECO:0000256" key="6">
    <source>
        <dbReference type="ARBA" id="ARBA00022989"/>
    </source>
</evidence>
<name>A0A919SLN5_9ACTN</name>
<dbReference type="Gene3D" id="1.10.3470.10">
    <property type="entry name" value="ABC transporter involved in vitamin B12 uptake, BtuC"/>
    <property type="match status" value="1"/>
</dbReference>
<feature type="transmembrane region" description="Helical" evidence="9">
    <location>
        <begin position="147"/>
        <end position="164"/>
    </location>
</feature>
<dbReference type="Proteomes" id="UP000680865">
    <property type="component" value="Unassembled WGS sequence"/>
</dbReference>
<dbReference type="Pfam" id="PF01032">
    <property type="entry name" value="FecCD"/>
    <property type="match status" value="1"/>
</dbReference>
<accession>A0A919SLN5</accession>
<evidence type="ECO:0000256" key="1">
    <source>
        <dbReference type="ARBA" id="ARBA00004651"/>
    </source>
</evidence>
<dbReference type="PANTHER" id="PTHR30472">
    <property type="entry name" value="FERRIC ENTEROBACTIN TRANSPORT SYSTEM PERMEASE PROTEIN"/>
    <property type="match status" value="1"/>
</dbReference>
<keyword evidence="4" id="KW-1003">Cell membrane</keyword>
<keyword evidence="3" id="KW-0813">Transport</keyword>
<feature type="transmembrane region" description="Helical" evidence="9">
    <location>
        <begin position="328"/>
        <end position="348"/>
    </location>
</feature>
<evidence type="ECO:0000256" key="8">
    <source>
        <dbReference type="SAM" id="MobiDB-lite"/>
    </source>
</evidence>
<protein>
    <submittedName>
        <fullName evidence="10">Iron-enterobactin transporter permease</fullName>
    </submittedName>
</protein>
<dbReference type="SUPFAM" id="SSF81345">
    <property type="entry name" value="ABC transporter involved in vitamin B12 uptake, BtuC"/>
    <property type="match status" value="1"/>
</dbReference>
<dbReference type="InterPro" id="IPR037294">
    <property type="entry name" value="ABC_BtuC-like"/>
</dbReference>
<feature type="transmembrane region" description="Helical" evidence="9">
    <location>
        <begin position="170"/>
        <end position="191"/>
    </location>
</feature>
<evidence type="ECO:0000256" key="2">
    <source>
        <dbReference type="ARBA" id="ARBA00007935"/>
    </source>
</evidence>
<feature type="compositionally biased region" description="Low complexity" evidence="8">
    <location>
        <begin position="13"/>
        <end position="25"/>
    </location>
</feature>
<evidence type="ECO:0000256" key="9">
    <source>
        <dbReference type="SAM" id="Phobius"/>
    </source>
</evidence>
<dbReference type="GO" id="GO:0033214">
    <property type="term" value="P:siderophore-iron import into cell"/>
    <property type="evidence" value="ECO:0007669"/>
    <property type="project" value="TreeGrafter"/>
</dbReference>
<keyword evidence="5 9" id="KW-0812">Transmembrane</keyword>